<dbReference type="AlphaFoldDB" id="A2C684"/>
<dbReference type="EMBL" id="CP000554">
    <property type="protein sequence ID" value="ABM76994.1"/>
    <property type="molecule type" value="Genomic_DNA"/>
</dbReference>
<feature type="transmembrane region" description="Helical" evidence="1">
    <location>
        <begin position="12"/>
        <end position="28"/>
    </location>
</feature>
<dbReference type="HOGENOM" id="CLU_195390_0_0_3"/>
<gene>
    <name evidence="2" type="ordered locus">P9303_02391</name>
</gene>
<evidence type="ECO:0000313" key="3">
    <source>
        <dbReference type="Proteomes" id="UP000002274"/>
    </source>
</evidence>
<sequence>MPPLFVNNRRDGARLLSSALVIFTIASTQLDHAWGQAVAALSVVICLYWGMAYRRLDR</sequence>
<keyword evidence="1" id="KW-1133">Transmembrane helix</keyword>
<dbReference type="STRING" id="59922.P9303_02391"/>
<dbReference type="KEGG" id="pmf:P9303_02391"/>
<accession>A2C684</accession>
<name>A2C684_PROM3</name>
<evidence type="ECO:0000256" key="1">
    <source>
        <dbReference type="SAM" id="Phobius"/>
    </source>
</evidence>
<keyword evidence="1" id="KW-0812">Transmembrane</keyword>
<organism evidence="2 3">
    <name type="scientific">Prochlorococcus marinus (strain MIT 9303)</name>
    <dbReference type="NCBI Taxonomy" id="59922"/>
    <lineage>
        <taxon>Bacteria</taxon>
        <taxon>Bacillati</taxon>
        <taxon>Cyanobacteriota</taxon>
        <taxon>Cyanophyceae</taxon>
        <taxon>Synechococcales</taxon>
        <taxon>Prochlorococcaceae</taxon>
        <taxon>Prochlorococcus</taxon>
    </lineage>
</organism>
<feature type="transmembrane region" description="Helical" evidence="1">
    <location>
        <begin position="34"/>
        <end position="53"/>
    </location>
</feature>
<proteinExistence type="predicted"/>
<protein>
    <submittedName>
        <fullName evidence="2">Uncharacterized protein</fullName>
    </submittedName>
</protein>
<dbReference type="Proteomes" id="UP000002274">
    <property type="component" value="Chromosome"/>
</dbReference>
<evidence type="ECO:0000313" key="2">
    <source>
        <dbReference type="EMBL" id="ABM76994.1"/>
    </source>
</evidence>
<keyword evidence="1" id="KW-0472">Membrane</keyword>
<reference evidence="2 3" key="1">
    <citation type="journal article" date="2007" name="PLoS Genet.">
        <title>Patterns and implications of gene gain and loss in the evolution of Prochlorococcus.</title>
        <authorList>
            <person name="Kettler G.C."/>
            <person name="Martiny A.C."/>
            <person name="Huang K."/>
            <person name="Zucker J."/>
            <person name="Coleman M.L."/>
            <person name="Rodrigue S."/>
            <person name="Chen F."/>
            <person name="Lapidus A."/>
            <person name="Ferriera S."/>
            <person name="Johnson J."/>
            <person name="Steglich C."/>
            <person name="Church G.M."/>
            <person name="Richardson P."/>
            <person name="Chisholm S.W."/>
        </authorList>
    </citation>
    <scope>NUCLEOTIDE SEQUENCE [LARGE SCALE GENOMIC DNA]</scope>
    <source>
        <strain evidence="2 3">MIT 9303</strain>
    </source>
</reference>